<evidence type="ECO:0000256" key="9">
    <source>
        <dbReference type="PIRSR" id="PIRSR016262-2"/>
    </source>
</evidence>
<feature type="binding site" evidence="6 9">
    <location>
        <begin position="166"/>
        <end position="168"/>
    </location>
    <ligand>
        <name>substrate</name>
    </ligand>
</feature>
<comment type="catalytic activity">
    <reaction evidence="6 7">
        <text>octanoyl-[ACP] + L-lysyl-[protein] = N(6)-octanoyl-L-lysyl-[protein] + holo-[ACP] + H(+)</text>
        <dbReference type="Rhea" id="RHEA:17665"/>
        <dbReference type="Rhea" id="RHEA-COMP:9636"/>
        <dbReference type="Rhea" id="RHEA-COMP:9685"/>
        <dbReference type="Rhea" id="RHEA-COMP:9752"/>
        <dbReference type="Rhea" id="RHEA-COMP:9928"/>
        <dbReference type="ChEBI" id="CHEBI:15378"/>
        <dbReference type="ChEBI" id="CHEBI:29969"/>
        <dbReference type="ChEBI" id="CHEBI:64479"/>
        <dbReference type="ChEBI" id="CHEBI:78463"/>
        <dbReference type="ChEBI" id="CHEBI:78809"/>
        <dbReference type="EC" id="2.3.1.181"/>
    </reaction>
</comment>
<dbReference type="GO" id="GO:0033819">
    <property type="term" value="F:lipoyl(octanoyl) transferase activity"/>
    <property type="evidence" value="ECO:0007669"/>
    <property type="project" value="UniProtKB-EC"/>
</dbReference>
<feature type="binding site" evidence="6 9">
    <location>
        <begin position="81"/>
        <end position="88"/>
    </location>
    <ligand>
        <name>substrate</name>
    </ligand>
</feature>
<dbReference type="GO" id="GO:0009249">
    <property type="term" value="P:protein lipoylation"/>
    <property type="evidence" value="ECO:0007669"/>
    <property type="project" value="InterPro"/>
</dbReference>
<gene>
    <name evidence="6 12" type="primary">lipB</name>
    <name evidence="12" type="ORF">IAC47_05060</name>
</gene>
<comment type="similarity">
    <text evidence="6 7">Belongs to the LipB family.</text>
</comment>
<evidence type="ECO:0000256" key="8">
    <source>
        <dbReference type="PIRSR" id="PIRSR016262-1"/>
    </source>
</evidence>
<dbReference type="PROSITE" id="PS51733">
    <property type="entry name" value="BPL_LPL_CATALYTIC"/>
    <property type="match status" value="1"/>
</dbReference>
<keyword evidence="2 6" id="KW-0963">Cytoplasm</keyword>
<dbReference type="InterPro" id="IPR020605">
    <property type="entry name" value="Octanoyltransferase_CS"/>
</dbReference>
<evidence type="ECO:0000259" key="11">
    <source>
        <dbReference type="PROSITE" id="PS51733"/>
    </source>
</evidence>
<dbReference type="Gene3D" id="3.30.930.10">
    <property type="entry name" value="Bira Bifunctional Protein, Domain 2"/>
    <property type="match status" value="1"/>
</dbReference>
<dbReference type="NCBIfam" id="TIGR00214">
    <property type="entry name" value="lipB"/>
    <property type="match status" value="1"/>
</dbReference>
<keyword evidence="3 6" id="KW-0808">Transferase</keyword>
<dbReference type="PIRSF" id="PIRSF016262">
    <property type="entry name" value="LPLase"/>
    <property type="match status" value="1"/>
</dbReference>
<protein>
    <recommendedName>
        <fullName evidence="6 7">Octanoyltransferase</fullName>
        <ecNumber evidence="6 7">2.3.1.181</ecNumber>
    </recommendedName>
    <alternativeName>
        <fullName evidence="6">Lipoate-protein ligase B</fullName>
    </alternativeName>
    <alternativeName>
        <fullName evidence="6">Lipoyl/octanoyl transferase</fullName>
    </alternativeName>
    <alternativeName>
        <fullName evidence="6">Octanoyl-[acyl-carrier-protein]-protein N-octanoyltransferase</fullName>
    </alternativeName>
</protein>
<evidence type="ECO:0000256" key="5">
    <source>
        <dbReference type="ARBA" id="ARBA00024732"/>
    </source>
</evidence>
<feature type="active site" description="Acyl-thioester intermediate" evidence="6 8">
    <location>
        <position position="184"/>
    </location>
</feature>
<feature type="binding site" evidence="6 9">
    <location>
        <begin position="153"/>
        <end position="155"/>
    </location>
    <ligand>
        <name>substrate</name>
    </ligand>
</feature>
<dbReference type="AlphaFoldDB" id="A0A9D1RJA4"/>
<proteinExistence type="inferred from homology"/>
<reference evidence="12" key="2">
    <citation type="submission" date="2021-04" db="EMBL/GenBank/DDBJ databases">
        <authorList>
            <person name="Gilroy R."/>
        </authorList>
    </citation>
    <scope>NUCLEOTIDE SEQUENCE</scope>
    <source>
        <strain evidence="12">Gambia16-930</strain>
    </source>
</reference>
<organism evidence="12 13">
    <name type="scientific">Candidatus Onthomorpha intestinigallinarum</name>
    <dbReference type="NCBI Taxonomy" id="2840880"/>
    <lineage>
        <taxon>Bacteria</taxon>
        <taxon>Pseudomonadati</taxon>
        <taxon>Bacteroidota</taxon>
        <taxon>Bacteroidia</taxon>
        <taxon>Bacteroidales</taxon>
        <taxon>Candidatus Onthomorpha</taxon>
    </lineage>
</organism>
<comment type="pathway">
    <text evidence="1 6 7">Protein modification; protein lipoylation via endogenous pathway; protein N(6)-(lipoyl)lysine from octanoyl-[acyl-carrier-protein]: step 1/2.</text>
</comment>
<sequence>MQPTFEDWGLIPYNVALKKQEEIFNRKIEQKLLFQSDIPQEFIVCRHPHVYTLGKHGKSTNLLADEQFLKRIDASFYHINRGGDITYHGPGQIIGYPSLDIDALGLTLRTYIEAIEESVIRLMNDYCIRCERLKGATGVWIDADSDKARKICAIGIRASRGITMHGFALNVNTNLDYFNYINPCGFTDKGATSMQKELNSHFDETTVAKQLYEKFIDLI</sequence>
<dbReference type="PROSITE" id="PS01313">
    <property type="entry name" value="LIPB"/>
    <property type="match status" value="1"/>
</dbReference>
<dbReference type="Pfam" id="PF21948">
    <property type="entry name" value="LplA-B_cat"/>
    <property type="match status" value="1"/>
</dbReference>
<dbReference type="Proteomes" id="UP000824267">
    <property type="component" value="Unassembled WGS sequence"/>
</dbReference>
<dbReference type="InterPro" id="IPR000544">
    <property type="entry name" value="Octanoyltransferase"/>
</dbReference>
<evidence type="ECO:0000256" key="10">
    <source>
        <dbReference type="PIRSR" id="PIRSR016262-3"/>
    </source>
</evidence>
<evidence type="ECO:0000256" key="1">
    <source>
        <dbReference type="ARBA" id="ARBA00004821"/>
    </source>
</evidence>
<dbReference type="InterPro" id="IPR045864">
    <property type="entry name" value="aa-tRNA-synth_II/BPL/LPL"/>
</dbReference>
<name>A0A9D1RJA4_9BACT</name>
<dbReference type="SUPFAM" id="SSF55681">
    <property type="entry name" value="Class II aaRS and biotin synthetases"/>
    <property type="match status" value="1"/>
</dbReference>
<evidence type="ECO:0000256" key="7">
    <source>
        <dbReference type="PIRNR" id="PIRNR016262"/>
    </source>
</evidence>
<dbReference type="EC" id="2.3.1.181" evidence="6 7"/>
<comment type="caution">
    <text evidence="12">The sequence shown here is derived from an EMBL/GenBank/DDBJ whole genome shotgun (WGS) entry which is preliminary data.</text>
</comment>
<reference evidence="12" key="1">
    <citation type="journal article" date="2021" name="PeerJ">
        <title>Extensive microbial diversity within the chicken gut microbiome revealed by metagenomics and culture.</title>
        <authorList>
            <person name="Gilroy R."/>
            <person name="Ravi A."/>
            <person name="Getino M."/>
            <person name="Pursley I."/>
            <person name="Horton D.L."/>
            <person name="Alikhan N.F."/>
            <person name="Baker D."/>
            <person name="Gharbi K."/>
            <person name="Hall N."/>
            <person name="Watson M."/>
            <person name="Adriaenssens E.M."/>
            <person name="Foster-Nyarko E."/>
            <person name="Jarju S."/>
            <person name="Secka A."/>
            <person name="Antonio M."/>
            <person name="Oren A."/>
            <person name="Chaudhuri R.R."/>
            <person name="La Ragione R."/>
            <person name="Hildebrand F."/>
            <person name="Pallen M.J."/>
        </authorList>
    </citation>
    <scope>NUCLEOTIDE SEQUENCE</scope>
    <source>
        <strain evidence="12">Gambia16-930</strain>
    </source>
</reference>
<evidence type="ECO:0000256" key="4">
    <source>
        <dbReference type="ARBA" id="ARBA00023315"/>
    </source>
</evidence>
<accession>A0A9D1RJA4</accession>
<dbReference type="HAMAP" id="MF_00013">
    <property type="entry name" value="LipB"/>
    <property type="match status" value="1"/>
</dbReference>
<evidence type="ECO:0000313" key="13">
    <source>
        <dbReference type="Proteomes" id="UP000824267"/>
    </source>
</evidence>
<evidence type="ECO:0000256" key="2">
    <source>
        <dbReference type="ARBA" id="ARBA00022490"/>
    </source>
</evidence>
<dbReference type="NCBIfam" id="NF010925">
    <property type="entry name" value="PRK14345.1"/>
    <property type="match status" value="1"/>
</dbReference>
<dbReference type="PANTHER" id="PTHR10993">
    <property type="entry name" value="OCTANOYLTRANSFERASE"/>
    <property type="match status" value="1"/>
</dbReference>
<dbReference type="InterPro" id="IPR004143">
    <property type="entry name" value="BPL_LPL_catalytic"/>
</dbReference>
<comment type="subcellular location">
    <subcellularLocation>
        <location evidence="6">Cytoplasm</location>
    </subcellularLocation>
</comment>
<evidence type="ECO:0000313" key="12">
    <source>
        <dbReference type="EMBL" id="HIW87626.1"/>
    </source>
</evidence>
<dbReference type="PANTHER" id="PTHR10993:SF12">
    <property type="entry name" value="OCTANOYLTRANSFERASE"/>
    <property type="match status" value="1"/>
</dbReference>
<comment type="miscellaneous">
    <text evidence="6">In the reaction, the free carboxyl group of octanoic acid is attached via an amide linkage to the epsilon-amino group of a specific lysine residue of lipoyl domains of lipoate-dependent enzymes.</text>
</comment>
<evidence type="ECO:0000256" key="3">
    <source>
        <dbReference type="ARBA" id="ARBA00022679"/>
    </source>
</evidence>
<keyword evidence="4 6" id="KW-0012">Acyltransferase</keyword>
<feature type="domain" description="BPL/LPL catalytic" evidence="11">
    <location>
        <begin position="36"/>
        <end position="219"/>
    </location>
</feature>
<dbReference type="EMBL" id="DXGG01000160">
    <property type="protein sequence ID" value="HIW87626.1"/>
    <property type="molecule type" value="Genomic_DNA"/>
</dbReference>
<dbReference type="CDD" id="cd16444">
    <property type="entry name" value="LipB"/>
    <property type="match status" value="1"/>
</dbReference>
<comment type="function">
    <text evidence="5 6 7">Catalyzes the transfer of endogenously produced octanoic acid from octanoyl-acyl-carrier-protein onto the lipoyl domains of lipoate-dependent enzymes. Lipoyl-ACP can also act as a substrate although octanoyl-ACP is likely to be the physiological substrate.</text>
</comment>
<dbReference type="GO" id="GO:0005737">
    <property type="term" value="C:cytoplasm"/>
    <property type="evidence" value="ECO:0007669"/>
    <property type="project" value="UniProtKB-SubCell"/>
</dbReference>
<feature type="site" description="Lowers pKa of active site Cys" evidence="6 10">
    <location>
        <position position="150"/>
    </location>
</feature>
<evidence type="ECO:0000256" key="6">
    <source>
        <dbReference type="HAMAP-Rule" id="MF_00013"/>
    </source>
</evidence>